<dbReference type="RefSeq" id="WP_067939029.1">
    <property type="nucleotide sequence ID" value="NZ_CP014228.1"/>
</dbReference>
<dbReference type="InterPro" id="IPR006311">
    <property type="entry name" value="TAT_signal"/>
</dbReference>
<dbReference type="PROSITE" id="PS51318">
    <property type="entry name" value="TAT"/>
    <property type="match status" value="1"/>
</dbReference>
<dbReference type="KEGG" id="ard:AXF14_00520"/>
<dbReference type="Pfam" id="PF14133">
    <property type="entry name" value="DUF4300"/>
    <property type="match status" value="1"/>
</dbReference>
<evidence type="ECO:0000313" key="4">
    <source>
        <dbReference type="Proteomes" id="UP000065220"/>
    </source>
</evidence>
<feature type="domain" description="DUF4300" evidence="2">
    <location>
        <begin position="61"/>
        <end position="314"/>
    </location>
</feature>
<keyword evidence="1" id="KW-0732">Signal</keyword>
<dbReference type="AlphaFoldDB" id="A0A0X8JD41"/>
<feature type="signal peptide" evidence="1">
    <location>
        <begin position="1"/>
        <end position="28"/>
    </location>
</feature>
<gene>
    <name evidence="3" type="ORF">AXF14_00520</name>
</gene>
<dbReference type="EMBL" id="CP014228">
    <property type="protein sequence ID" value="AMD86366.1"/>
    <property type="molecule type" value="Genomic_DNA"/>
</dbReference>
<protein>
    <recommendedName>
        <fullName evidence="2">DUF4300 domain-containing protein</fullName>
    </recommendedName>
</protein>
<organism evidence="3 4">
    <name type="scientific">Actinomyces radicidentis</name>
    <dbReference type="NCBI Taxonomy" id="111015"/>
    <lineage>
        <taxon>Bacteria</taxon>
        <taxon>Bacillati</taxon>
        <taxon>Actinomycetota</taxon>
        <taxon>Actinomycetes</taxon>
        <taxon>Actinomycetales</taxon>
        <taxon>Actinomycetaceae</taxon>
        <taxon>Actinomyces</taxon>
    </lineage>
</organism>
<evidence type="ECO:0000313" key="3">
    <source>
        <dbReference type="EMBL" id="AMD86366.1"/>
    </source>
</evidence>
<name>A0A0X8JD41_ACTRD</name>
<feature type="chain" id="PRO_5007067328" description="DUF4300 domain-containing protein" evidence="1">
    <location>
        <begin position="29"/>
        <end position="322"/>
    </location>
</feature>
<evidence type="ECO:0000259" key="2">
    <source>
        <dbReference type="Pfam" id="PF14133"/>
    </source>
</evidence>
<keyword evidence="4" id="KW-1185">Reference proteome</keyword>
<evidence type="ECO:0000256" key="1">
    <source>
        <dbReference type="SAM" id="SignalP"/>
    </source>
</evidence>
<sequence>MDISRRALLSLTAVAGGAAALGTSAAQARADLAAARTSTKGSSLPQAAHRTVPTDGLTVGTFTNLASAASRDAVRRQLVAAGVPAERVTVTMNHAEQVYAAVGTTGLATGFRSLAKQPARYDAYAMQDDWTAKHPDFPGYNCRLTAYTLASSIIKVAGTASPKAPLYDDLFMDHDAIKVDKAAVPSARDRVRFDSVWTAVLTTRTKKVATQLATLQKAWRSRGVSFTAGPLSLISVVMYTELEKPELFIGHTGVLIERTDGTLLLVEKLAFQEPYQATVFSRRQQVSDYLMRKYDADPASTDAPAMILENDRLIEGYCRVKT</sequence>
<dbReference type="InterPro" id="IPR025389">
    <property type="entry name" value="DUF4300"/>
</dbReference>
<dbReference type="Proteomes" id="UP000065220">
    <property type="component" value="Chromosome"/>
</dbReference>
<proteinExistence type="predicted"/>
<accession>A0A0X8JD41</accession>
<reference evidence="4" key="1">
    <citation type="submission" date="2016-02" db="EMBL/GenBank/DDBJ databases">
        <authorList>
            <person name="Holder M.E."/>
            <person name="Ajami N.J."/>
            <person name="Petrosino J.F."/>
        </authorList>
    </citation>
    <scope>NUCLEOTIDE SEQUENCE [LARGE SCALE GENOMIC DNA]</scope>
    <source>
        <strain evidence="4">CCUG 36733</strain>
    </source>
</reference>